<evidence type="ECO:0000256" key="6">
    <source>
        <dbReference type="RuleBase" id="RU363067"/>
    </source>
</evidence>
<dbReference type="InterPro" id="IPR002073">
    <property type="entry name" value="PDEase_catalytic_dom"/>
</dbReference>
<comment type="cofactor">
    <cofactor evidence="6">
        <name>a divalent metal cation</name>
        <dbReference type="ChEBI" id="CHEBI:60240"/>
    </cofactor>
    <text evidence="6">Binds 2 divalent metal cations per subunit. Site 1 may preferentially bind zinc ions, while site 2 has a preference for magnesium and/or manganese ions.</text>
</comment>
<accession>A0A7G3ZKT2</accession>
<evidence type="ECO:0000256" key="3">
    <source>
        <dbReference type="PIRSR" id="PIRSR623088-1"/>
    </source>
</evidence>
<dbReference type="InterPro" id="IPR023174">
    <property type="entry name" value="PDEase_CS"/>
</dbReference>
<dbReference type="GO" id="GO:0046872">
    <property type="term" value="F:metal ion binding"/>
    <property type="evidence" value="ECO:0007669"/>
    <property type="project" value="UniProtKB-KW"/>
</dbReference>
<dbReference type="OrthoDB" id="546632at2759"/>
<evidence type="ECO:0000313" key="9">
    <source>
        <dbReference type="EMBL" id="QLL34118.1"/>
    </source>
</evidence>
<feature type="binding site" evidence="4">
    <location>
        <position position="452"/>
    </location>
    <ligand>
        <name>AMP</name>
        <dbReference type="ChEBI" id="CHEBI:456215"/>
    </ligand>
</feature>
<dbReference type="GO" id="GO:0004114">
    <property type="term" value="F:3',5'-cyclic-nucleotide phosphodiesterase activity"/>
    <property type="evidence" value="ECO:0007669"/>
    <property type="project" value="InterPro"/>
</dbReference>
<dbReference type="PROSITE" id="PS51845">
    <property type="entry name" value="PDEASE_I_2"/>
    <property type="match status" value="1"/>
</dbReference>
<dbReference type="GO" id="GO:0007165">
    <property type="term" value="P:signal transduction"/>
    <property type="evidence" value="ECO:0007669"/>
    <property type="project" value="InterPro"/>
</dbReference>
<feature type="active site" description="Proton donor" evidence="3">
    <location>
        <position position="240"/>
    </location>
</feature>
<evidence type="ECO:0000256" key="7">
    <source>
        <dbReference type="SAM" id="MobiDB-lite"/>
    </source>
</evidence>
<feature type="binding site" evidence="4">
    <location>
        <position position="277"/>
    </location>
    <ligand>
        <name>AMP</name>
        <dbReference type="ChEBI" id="CHEBI:456215"/>
    </ligand>
</feature>
<feature type="domain" description="PDEase" evidence="8">
    <location>
        <begin position="160"/>
        <end position="492"/>
    </location>
</feature>
<name>A0A7G3ZKT2_9SACH</name>
<feature type="binding site" evidence="5">
    <location>
        <position position="277"/>
    </location>
    <ligand>
        <name>Zn(2+)</name>
        <dbReference type="ChEBI" id="CHEBI:29105"/>
        <label>1</label>
    </ligand>
</feature>
<dbReference type="EC" id="3.1.4.-" evidence="6"/>
<dbReference type="KEGG" id="tgb:HG536_0F04440"/>
<dbReference type="Pfam" id="PF00233">
    <property type="entry name" value="PDEase_I"/>
    <property type="match status" value="1"/>
</dbReference>
<dbReference type="AlphaFoldDB" id="A0A7G3ZKT2"/>
<gene>
    <name evidence="9" type="ORF">HG536_0F04440</name>
</gene>
<evidence type="ECO:0000256" key="4">
    <source>
        <dbReference type="PIRSR" id="PIRSR623088-2"/>
    </source>
</evidence>
<proteinExistence type="inferred from homology"/>
<dbReference type="InterPro" id="IPR003607">
    <property type="entry name" value="HD/PDEase_dom"/>
</dbReference>
<feature type="binding site" evidence="5">
    <location>
        <position position="380"/>
    </location>
    <ligand>
        <name>Zn(2+)</name>
        <dbReference type="ChEBI" id="CHEBI:29105"/>
        <label>1</label>
    </ligand>
</feature>
<dbReference type="InterPro" id="IPR023088">
    <property type="entry name" value="PDEase"/>
</dbReference>
<dbReference type="SMART" id="SM00471">
    <property type="entry name" value="HDc"/>
    <property type="match status" value="1"/>
</dbReference>
<evidence type="ECO:0000256" key="2">
    <source>
        <dbReference type="ARBA" id="ARBA00022801"/>
    </source>
</evidence>
<dbReference type="PANTHER" id="PTHR11347">
    <property type="entry name" value="CYCLIC NUCLEOTIDE PHOSPHODIESTERASE"/>
    <property type="match status" value="1"/>
</dbReference>
<feature type="region of interest" description="Disordered" evidence="7">
    <location>
        <begin position="414"/>
        <end position="437"/>
    </location>
</feature>
<dbReference type="PRINTS" id="PR00387">
    <property type="entry name" value="PDIESTERASE1"/>
</dbReference>
<reference evidence="9 10" key="1">
    <citation type="submission" date="2020-06" db="EMBL/GenBank/DDBJ databases">
        <title>The yeast mating-type switching endonuclease HO is a domesticated member of an unorthodox homing genetic element family.</title>
        <authorList>
            <person name="Coughlan A.Y."/>
            <person name="Lombardi L."/>
            <person name="Braun-Galleani S."/>
            <person name="Martos A.R."/>
            <person name="Galeote V."/>
            <person name="Bigey F."/>
            <person name="Dequin S."/>
            <person name="Byrne K.P."/>
            <person name="Wolfe K.H."/>
        </authorList>
    </citation>
    <scope>NUCLEOTIDE SEQUENCE [LARGE SCALE GENOMIC DNA]</scope>
    <source>
        <strain evidence="9 10">CBS764</strain>
    </source>
</reference>
<dbReference type="Gene3D" id="1.10.1300.10">
    <property type="entry name" value="3'5'-cyclic nucleotide phosphodiesterase, catalytic domain"/>
    <property type="match status" value="1"/>
</dbReference>
<feature type="binding site" evidence="5">
    <location>
        <position position="244"/>
    </location>
    <ligand>
        <name>Zn(2+)</name>
        <dbReference type="ChEBI" id="CHEBI:29105"/>
        <label>1</label>
    </ligand>
</feature>
<evidence type="ECO:0000256" key="1">
    <source>
        <dbReference type="ARBA" id="ARBA00022723"/>
    </source>
</evidence>
<feature type="binding site" evidence="5">
    <location>
        <position position="277"/>
    </location>
    <ligand>
        <name>Zn(2+)</name>
        <dbReference type="ChEBI" id="CHEBI:29105"/>
        <label>2</label>
    </ligand>
</feature>
<dbReference type="EMBL" id="CP059251">
    <property type="protein sequence ID" value="QLL34118.1"/>
    <property type="molecule type" value="Genomic_DNA"/>
</dbReference>
<keyword evidence="10" id="KW-1185">Reference proteome</keyword>
<evidence type="ECO:0000313" key="10">
    <source>
        <dbReference type="Proteomes" id="UP000515788"/>
    </source>
</evidence>
<evidence type="ECO:0000259" key="8">
    <source>
        <dbReference type="PROSITE" id="PS51845"/>
    </source>
</evidence>
<feature type="binding site" evidence="4">
    <location>
        <position position="380"/>
    </location>
    <ligand>
        <name>AMP</name>
        <dbReference type="ChEBI" id="CHEBI:456215"/>
    </ligand>
</feature>
<keyword evidence="1 5" id="KW-0479">Metal-binding</keyword>
<organism evidence="9 10">
    <name type="scientific">Torulaspora globosa</name>
    <dbReference type="NCBI Taxonomy" id="48254"/>
    <lineage>
        <taxon>Eukaryota</taxon>
        <taxon>Fungi</taxon>
        <taxon>Dikarya</taxon>
        <taxon>Ascomycota</taxon>
        <taxon>Saccharomycotina</taxon>
        <taxon>Saccharomycetes</taxon>
        <taxon>Saccharomycetales</taxon>
        <taxon>Saccharomycetaceae</taxon>
        <taxon>Torulaspora</taxon>
    </lineage>
</organism>
<keyword evidence="2 6" id="KW-0378">Hydrolase</keyword>
<dbReference type="SUPFAM" id="SSF109604">
    <property type="entry name" value="HD-domain/PDEase-like"/>
    <property type="match status" value="1"/>
</dbReference>
<dbReference type="PROSITE" id="PS00126">
    <property type="entry name" value="PDEASE_I_1"/>
    <property type="match status" value="1"/>
</dbReference>
<dbReference type="InterPro" id="IPR036971">
    <property type="entry name" value="PDEase_catalytic_dom_sf"/>
</dbReference>
<dbReference type="GeneID" id="59327333"/>
<evidence type="ECO:0000256" key="5">
    <source>
        <dbReference type="PIRSR" id="PIRSR623088-3"/>
    </source>
</evidence>
<comment type="similarity">
    <text evidence="6">Belongs to the cyclic nucleotide phosphodiesterase family.</text>
</comment>
<feature type="binding site" evidence="4">
    <location>
        <begin position="240"/>
        <end position="244"/>
    </location>
    <ligand>
        <name>AMP</name>
        <dbReference type="ChEBI" id="CHEBI:456215"/>
    </ligand>
</feature>
<dbReference type="CDD" id="cd00077">
    <property type="entry name" value="HDc"/>
    <property type="match status" value="1"/>
</dbReference>
<sequence length="492" mass="54945">MSTLFVVGEVERAEVTRALDALAGVCDRRVQVADLPGLFVRLYSDRLAGSRWNYEEGVSVVVHAGGSAESRELDATFRAFLPVFNLVALEQRAAAARLPELLRELPAQNAACRDRIRRMAHWMYYGGSGSCSSRVYSIVRQLRATGEPRSAARAIPSAVEAVDFVSLLAGATRGGEPRYWRLLSTWGFQPHSLGAAELVYCAFVLLRKLSADAGVGLSDNRLLLFLFTLEASYHQVNKFHNFRHAVDVMQATWRLCENIIDDRLQVLLLSMAAIGHDIGHPGSNNMLLTKFGAPVATAYGESVLENMHKDFFQQLLKSQWPQLLGLSQSLCKGESQYNLIAETILATDMALHAEYVDKLKENHRIDNLKMLTSLIIKAADISNVTRPLAISAQWAYLITLEFRDCSLLEEYQAKGDGGQSAPQDEESGHTNSGRLLSPDELVDKYPCIPGGQIFFIDTFAEQFFKEFCQKFPELNFLIDNVQSNKKFWLEKL</sequence>
<protein>
    <recommendedName>
        <fullName evidence="6">Phosphodiesterase</fullName>
        <ecNumber evidence="6">3.1.4.-</ecNumber>
    </recommendedName>
</protein>
<dbReference type="Proteomes" id="UP000515788">
    <property type="component" value="Chromosome 6"/>
</dbReference>
<feature type="binding site" evidence="5">
    <location>
        <position position="276"/>
    </location>
    <ligand>
        <name>Zn(2+)</name>
        <dbReference type="ChEBI" id="CHEBI:29105"/>
        <label>1</label>
    </ligand>
</feature>
<dbReference type="RefSeq" id="XP_037140792.1">
    <property type="nucleotide sequence ID" value="XM_037284896.1"/>
</dbReference>